<dbReference type="RefSeq" id="WP_035340128.1">
    <property type="nucleotide sequence ID" value="NZ_BAUU01000002.1"/>
</dbReference>
<comment type="catalytic activity">
    <reaction evidence="7 9">
        <text>dCMP + ATP = dCDP + ADP</text>
        <dbReference type="Rhea" id="RHEA:25094"/>
        <dbReference type="ChEBI" id="CHEBI:30616"/>
        <dbReference type="ChEBI" id="CHEBI:57566"/>
        <dbReference type="ChEBI" id="CHEBI:58593"/>
        <dbReference type="ChEBI" id="CHEBI:456216"/>
        <dbReference type="EC" id="2.7.4.25"/>
    </reaction>
</comment>
<evidence type="ECO:0000256" key="4">
    <source>
        <dbReference type="ARBA" id="ARBA00022741"/>
    </source>
</evidence>
<dbReference type="CDD" id="cd02020">
    <property type="entry name" value="CMPK"/>
    <property type="match status" value="1"/>
</dbReference>
<name>W4QAK8_9BACI</name>
<comment type="catalytic activity">
    <reaction evidence="8 9">
        <text>CMP + ATP = CDP + ADP</text>
        <dbReference type="Rhea" id="RHEA:11600"/>
        <dbReference type="ChEBI" id="CHEBI:30616"/>
        <dbReference type="ChEBI" id="CHEBI:58069"/>
        <dbReference type="ChEBI" id="CHEBI:60377"/>
        <dbReference type="ChEBI" id="CHEBI:456216"/>
        <dbReference type="EC" id="2.7.4.25"/>
    </reaction>
</comment>
<evidence type="ECO:0000256" key="6">
    <source>
        <dbReference type="ARBA" id="ARBA00022840"/>
    </source>
</evidence>
<dbReference type="PANTHER" id="PTHR21299">
    <property type="entry name" value="CYTIDYLATE KINASE/PANTOATE-BETA-ALANINE LIGASE"/>
    <property type="match status" value="1"/>
</dbReference>
<proteinExistence type="inferred from homology"/>
<evidence type="ECO:0000256" key="8">
    <source>
        <dbReference type="ARBA" id="ARBA00048478"/>
    </source>
</evidence>
<dbReference type="InterPro" id="IPR011994">
    <property type="entry name" value="Cytidylate_kinase_dom"/>
</dbReference>
<dbReference type="GO" id="GO:0036430">
    <property type="term" value="F:CMP kinase activity"/>
    <property type="evidence" value="ECO:0007669"/>
    <property type="project" value="RHEA"/>
</dbReference>
<comment type="caution">
    <text evidence="11">The sequence shown here is derived from an EMBL/GenBank/DDBJ whole genome shotgun (WGS) entry which is preliminary data.</text>
</comment>
<dbReference type="GO" id="GO:0036431">
    <property type="term" value="F:dCMP kinase activity"/>
    <property type="evidence" value="ECO:0007669"/>
    <property type="project" value="InterPro"/>
</dbReference>
<feature type="binding site" evidence="9">
    <location>
        <begin position="7"/>
        <end position="15"/>
    </location>
    <ligand>
        <name>ATP</name>
        <dbReference type="ChEBI" id="CHEBI:30616"/>
    </ligand>
</feature>
<dbReference type="EMBL" id="BAUU01000002">
    <property type="protein sequence ID" value="GAE28997.1"/>
    <property type="molecule type" value="Genomic_DNA"/>
</dbReference>
<dbReference type="NCBIfam" id="TIGR00017">
    <property type="entry name" value="cmk"/>
    <property type="match status" value="1"/>
</dbReference>
<evidence type="ECO:0000256" key="2">
    <source>
        <dbReference type="ARBA" id="ARBA00022490"/>
    </source>
</evidence>
<dbReference type="AlphaFoldDB" id="W4QAK8"/>
<dbReference type="GO" id="GO:0005524">
    <property type="term" value="F:ATP binding"/>
    <property type="evidence" value="ECO:0007669"/>
    <property type="project" value="UniProtKB-UniRule"/>
</dbReference>
<dbReference type="OrthoDB" id="9807434at2"/>
<evidence type="ECO:0000256" key="3">
    <source>
        <dbReference type="ARBA" id="ARBA00022679"/>
    </source>
</evidence>
<dbReference type="EC" id="2.7.4.25" evidence="9"/>
<keyword evidence="3 9" id="KW-0808">Transferase</keyword>
<evidence type="ECO:0000313" key="11">
    <source>
        <dbReference type="EMBL" id="GAE28997.1"/>
    </source>
</evidence>
<keyword evidence="6 9" id="KW-0067">ATP-binding</keyword>
<comment type="similarity">
    <text evidence="1 9">Belongs to the cytidylate kinase family. Type 1 subfamily.</text>
</comment>
<evidence type="ECO:0000256" key="1">
    <source>
        <dbReference type="ARBA" id="ARBA00009427"/>
    </source>
</evidence>
<dbReference type="InterPro" id="IPR003136">
    <property type="entry name" value="Cytidylate_kin"/>
</dbReference>
<dbReference type="GO" id="GO:0006220">
    <property type="term" value="P:pyrimidine nucleotide metabolic process"/>
    <property type="evidence" value="ECO:0007669"/>
    <property type="project" value="UniProtKB-UniRule"/>
</dbReference>
<dbReference type="Proteomes" id="UP000018895">
    <property type="component" value="Unassembled WGS sequence"/>
</dbReference>
<protein>
    <recommendedName>
        <fullName evidence="9">Cytidylate kinase</fullName>
        <shortName evidence="9">CK</shortName>
        <ecNumber evidence="9">2.7.4.25</ecNumber>
    </recommendedName>
    <alternativeName>
        <fullName evidence="9">Cytidine monophosphate kinase</fullName>
        <shortName evidence="9">CMP kinase</shortName>
    </alternativeName>
</protein>
<organism evidence="11 12">
    <name type="scientific">Halalkalibacter hemicellulosilyticusJCM 9152</name>
    <dbReference type="NCBI Taxonomy" id="1236971"/>
    <lineage>
        <taxon>Bacteria</taxon>
        <taxon>Bacillati</taxon>
        <taxon>Bacillota</taxon>
        <taxon>Bacilli</taxon>
        <taxon>Bacillales</taxon>
        <taxon>Bacillaceae</taxon>
        <taxon>Halalkalibacter</taxon>
    </lineage>
</organism>
<dbReference type="Pfam" id="PF02224">
    <property type="entry name" value="Cytidylate_kin"/>
    <property type="match status" value="1"/>
</dbReference>
<dbReference type="InterPro" id="IPR027417">
    <property type="entry name" value="P-loop_NTPase"/>
</dbReference>
<keyword evidence="5 9" id="KW-0418">Kinase</keyword>
<evidence type="ECO:0000256" key="9">
    <source>
        <dbReference type="HAMAP-Rule" id="MF_00238"/>
    </source>
</evidence>
<gene>
    <name evidence="9" type="primary">cmk</name>
    <name evidence="11" type="ORF">JCM9152_336</name>
</gene>
<dbReference type="HAMAP" id="MF_00238">
    <property type="entry name" value="Cytidyl_kinase_type1"/>
    <property type="match status" value="1"/>
</dbReference>
<evidence type="ECO:0000313" key="12">
    <source>
        <dbReference type="Proteomes" id="UP000018895"/>
    </source>
</evidence>
<keyword evidence="12" id="KW-1185">Reference proteome</keyword>
<reference evidence="11" key="1">
    <citation type="journal article" date="2014" name="Genome Announc.">
        <title>Draft Genome Sequences of Three Alkaliphilic Bacillus Strains, Bacillus wakoensis JCM 9140T, Bacillus akibai JCM 9157T, and Bacillus hemicellulosilyticus JCM 9152T.</title>
        <authorList>
            <person name="Yuki M."/>
            <person name="Oshima K."/>
            <person name="Suda W."/>
            <person name="Oshida Y."/>
            <person name="Kitamura K."/>
            <person name="Iida T."/>
            <person name="Hattori M."/>
            <person name="Ohkuma M."/>
        </authorList>
    </citation>
    <scope>NUCLEOTIDE SEQUENCE [LARGE SCALE GENOMIC DNA]</scope>
    <source>
        <strain evidence="11">JCM 9152</strain>
    </source>
</reference>
<dbReference type="STRING" id="1236971.JCM9152_336"/>
<dbReference type="Gene3D" id="3.40.50.300">
    <property type="entry name" value="P-loop containing nucleotide triphosphate hydrolases"/>
    <property type="match status" value="1"/>
</dbReference>
<sequence>MNIAIDGPAGAGKSTVAKLVAESLSYLYIDTGAMYRSLTYAALQENISLEDGNALLNLLTKLDIELKNEETVTTVLLNGEDITSDIRSSSITANVSLVAQHEVVRHEMVQRQRQLAKEGQVVLDGRDIGTHVLPDAELKIFLTASVEERAKRRYEELTAKGETIDYEQLVQEIAKRDKLDSTREFAPLKKAESAIEVDTTSLTINDVVNQILNLVKERTTL</sequence>
<keyword evidence="2 9" id="KW-0963">Cytoplasm</keyword>
<dbReference type="GO" id="GO:0015949">
    <property type="term" value="P:nucleobase-containing small molecule interconversion"/>
    <property type="evidence" value="ECO:0007669"/>
    <property type="project" value="TreeGrafter"/>
</dbReference>
<accession>W4QAK8</accession>
<feature type="domain" description="Cytidylate kinase" evidence="10">
    <location>
        <begin position="3"/>
        <end position="216"/>
    </location>
</feature>
<evidence type="ECO:0000259" key="10">
    <source>
        <dbReference type="Pfam" id="PF02224"/>
    </source>
</evidence>
<evidence type="ECO:0000256" key="7">
    <source>
        <dbReference type="ARBA" id="ARBA00047615"/>
    </source>
</evidence>
<dbReference type="GO" id="GO:0005829">
    <property type="term" value="C:cytosol"/>
    <property type="evidence" value="ECO:0007669"/>
    <property type="project" value="TreeGrafter"/>
</dbReference>
<evidence type="ECO:0000256" key="5">
    <source>
        <dbReference type="ARBA" id="ARBA00022777"/>
    </source>
</evidence>
<keyword evidence="4 9" id="KW-0547">Nucleotide-binding</keyword>
<dbReference type="PANTHER" id="PTHR21299:SF2">
    <property type="entry name" value="CYTIDYLATE KINASE"/>
    <property type="match status" value="1"/>
</dbReference>
<dbReference type="SUPFAM" id="SSF52540">
    <property type="entry name" value="P-loop containing nucleoside triphosphate hydrolases"/>
    <property type="match status" value="1"/>
</dbReference>
<comment type="subcellular location">
    <subcellularLocation>
        <location evidence="9">Cytoplasm</location>
    </subcellularLocation>
</comment>